<name>A0ABQ5K922_9EUKA</name>
<dbReference type="Proteomes" id="UP001057375">
    <property type="component" value="Unassembled WGS sequence"/>
</dbReference>
<evidence type="ECO:0000313" key="3">
    <source>
        <dbReference type="Proteomes" id="UP001057375"/>
    </source>
</evidence>
<keyword evidence="3" id="KW-1185">Reference proteome</keyword>
<reference evidence="2" key="1">
    <citation type="submission" date="2022-03" db="EMBL/GenBank/DDBJ databases">
        <title>Draft genome sequence of Aduncisulcus paluster, a free-living microaerophilic Fornicata.</title>
        <authorList>
            <person name="Yuyama I."/>
            <person name="Kume K."/>
            <person name="Tamura T."/>
            <person name="Inagaki Y."/>
            <person name="Hashimoto T."/>
        </authorList>
    </citation>
    <scope>NUCLEOTIDE SEQUENCE</scope>
    <source>
        <strain evidence="2">NY0171</strain>
    </source>
</reference>
<evidence type="ECO:0000313" key="2">
    <source>
        <dbReference type="EMBL" id="GKT27665.1"/>
    </source>
</evidence>
<organism evidence="2 3">
    <name type="scientific">Aduncisulcus paluster</name>
    <dbReference type="NCBI Taxonomy" id="2918883"/>
    <lineage>
        <taxon>Eukaryota</taxon>
        <taxon>Metamonada</taxon>
        <taxon>Carpediemonas-like organisms</taxon>
        <taxon>Aduncisulcus</taxon>
    </lineage>
</organism>
<feature type="compositionally biased region" description="Basic residues" evidence="1">
    <location>
        <begin position="100"/>
        <end position="111"/>
    </location>
</feature>
<sequence length="754" mass="86256">KLVVEAQTNLNHGSKIILQVFPIVTYTIQHLLMSEIKLKTKRKNSLLIKDQSQEKKREREAERDLQGKRRHSLYAQLYPLAKKKRRNELQEKEEEEKEKERRRRRRRRRRERERERERPSRVTLSPSITYFGVLNSGTIISAIYNLLNTLNIVVSYCCVSEHLDSTKEKDSLKIMILGSLDKLHIVQKCLERIKTNSLEEIVATGKPQRKDQIEKTVGLITNPAPLLQCPMLSVPDAAKKIGQIQCSVLNIKSISHLVNLSSPVSKSDKEFVGKVVTKTCEYLDENSQNDSKTFDILEFITFIESFVSSQTVLCLGLNSTSPNVFSGYVMKALRRFINMSKGIVSVLVSTMANHSSIERSMITVPTSPGGIDDKKRKPNSKIIPMFNKFLSIPSISSIIHEIECWKLVSFRCGRICRTIESIWEHFHSFPKLMKDSSALPEINSTFSFQLSYADLGHILEFAPTCTLEELFKMFETGVFTLQQQRLSANHDKHPKLGAKSSTSSEANDFISFIFDNLERTIKLSFSSSSKKSLVNIPIDFQPTFKRCQILLKLITQSLFQDPESSGVKYSEMWKHKFVKKSILILNSIFIKSDNTVFASRKNKDENPSIFKASMAKYSTFINSVFIPSTSQVFLHVFSPSLPLSQQEDLNFIGSMIFVVLLSKCANILLRTMTERGMRLHEIEKLRKSPIKELEIECKRFLGVEGCVKIEELIRMKSLKPPENPIYRFCIHSINLSSLSPCFFSFFAIISTGRP</sequence>
<feature type="region of interest" description="Disordered" evidence="1">
    <location>
        <begin position="85"/>
        <end position="121"/>
    </location>
</feature>
<feature type="non-terminal residue" evidence="2">
    <location>
        <position position="1"/>
    </location>
</feature>
<accession>A0ABQ5K922</accession>
<dbReference type="EMBL" id="BQXS01000038">
    <property type="protein sequence ID" value="GKT27665.1"/>
    <property type="molecule type" value="Genomic_DNA"/>
</dbReference>
<proteinExistence type="predicted"/>
<comment type="caution">
    <text evidence="2">The sequence shown here is derived from an EMBL/GenBank/DDBJ whole genome shotgun (WGS) entry which is preliminary data.</text>
</comment>
<protein>
    <submittedName>
        <fullName evidence="2">Uncharacterized protein</fullName>
    </submittedName>
</protein>
<evidence type="ECO:0000256" key="1">
    <source>
        <dbReference type="SAM" id="MobiDB-lite"/>
    </source>
</evidence>
<gene>
    <name evidence="2" type="ORF">ADUPG1_000126</name>
</gene>